<keyword evidence="3" id="KW-0645">Protease</keyword>
<keyword evidence="3" id="KW-0031">Aminopeptidase</keyword>
<dbReference type="EMBL" id="JAVDQF010000001">
    <property type="protein sequence ID" value="MDR6270258.1"/>
    <property type="molecule type" value="Genomic_DNA"/>
</dbReference>
<protein>
    <submittedName>
        <fullName evidence="3">Dipeptidyl aminopeptidase/acylaminoacyl peptidase</fullName>
    </submittedName>
</protein>
<keyword evidence="4" id="KW-1185">Reference proteome</keyword>
<dbReference type="SUPFAM" id="SSF53474">
    <property type="entry name" value="alpha/beta-Hydrolases"/>
    <property type="match status" value="1"/>
</dbReference>
<dbReference type="SUPFAM" id="SSF82171">
    <property type="entry name" value="DPP6 N-terminal domain-like"/>
    <property type="match status" value="1"/>
</dbReference>
<accession>A0ABU1JCV7</accession>
<dbReference type="InterPro" id="IPR029058">
    <property type="entry name" value="AB_hydrolase_fold"/>
</dbReference>
<reference evidence="3 4" key="1">
    <citation type="submission" date="2023-07" db="EMBL/GenBank/DDBJ databases">
        <title>Sequencing the genomes of 1000 actinobacteria strains.</title>
        <authorList>
            <person name="Klenk H.-P."/>
        </authorList>
    </citation>
    <scope>NUCLEOTIDE SEQUENCE [LARGE SCALE GENOMIC DNA]</scope>
    <source>
        <strain evidence="3 4">DSM 14555</strain>
    </source>
</reference>
<evidence type="ECO:0000259" key="2">
    <source>
        <dbReference type="Pfam" id="PF00326"/>
    </source>
</evidence>
<dbReference type="Proteomes" id="UP001185069">
    <property type="component" value="Unassembled WGS sequence"/>
</dbReference>
<organism evidence="3 4">
    <name type="scientific">Arthrobacter russicus</name>
    <dbReference type="NCBI Taxonomy" id="172040"/>
    <lineage>
        <taxon>Bacteria</taxon>
        <taxon>Bacillati</taxon>
        <taxon>Actinomycetota</taxon>
        <taxon>Actinomycetes</taxon>
        <taxon>Micrococcales</taxon>
        <taxon>Micrococcaceae</taxon>
        <taxon>Arthrobacter</taxon>
    </lineage>
</organism>
<evidence type="ECO:0000256" key="1">
    <source>
        <dbReference type="ARBA" id="ARBA00022801"/>
    </source>
</evidence>
<dbReference type="PANTHER" id="PTHR42776">
    <property type="entry name" value="SERINE PEPTIDASE S9 FAMILY MEMBER"/>
    <property type="match status" value="1"/>
</dbReference>
<feature type="domain" description="Peptidase S9 prolyl oligopeptidase catalytic" evidence="2">
    <location>
        <begin position="408"/>
        <end position="607"/>
    </location>
</feature>
<evidence type="ECO:0000313" key="4">
    <source>
        <dbReference type="Proteomes" id="UP001185069"/>
    </source>
</evidence>
<dbReference type="InterPro" id="IPR011042">
    <property type="entry name" value="6-blade_b-propeller_TolB-like"/>
</dbReference>
<dbReference type="RefSeq" id="WP_309799209.1">
    <property type="nucleotide sequence ID" value="NZ_BAAAHY010000005.1"/>
</dbReference>
<comment type="caution">
    <text evidence="3">The sequence shown here is derived from an EMBL/GenBank/DDBJ whole genome shotgun (WGS) entry which is preliminary data.</text>
</comment>
<gene>
    <name evidence="3" type="ORF">JOE69_002496</name>
</gene>
<proteinExistence type="predicted"/>
<name>A0ABU1JCV7_9MICC</name>
<sequence length="607" mass="65410">MPSGTPTLADDVRTLLNLPLSTALDVADDGTVLFGTNTDGTSQLWESFPDGSQQQLTDFASAATGRYLPGSRKLIVSSDLDGNEHHQLYLLDPDLEQLPVTGLAPLIDDPAHIYQLVALDAHSLVYSTNRRNDVDFDLIRRDADTGAETVLWSGGGLFRQASASPDGRFLVANELSLQPASTVLRLLDVVAGQWAEITAADRPGGYGDSYWTADSSGFFASHDAETDFASLGFFRVADRSWHRIVEEPGVNVSLALDGTGRRALISRLADGKTTLSVCDVGTQTGLPVLGPESPVLFAEEGYARGMLSADGGRLALTFSAPTFPDEVFSADLPDAVGVAPIRPVQRTAAPGREIAARLPRARTVRIPARDGEQIPVFVTDGDASAVLSIHGGPESASLYQWLPRNASMVLAGHTVVVPNVRGSSGYGRRWISMDDVELRLESVKDLVDIHAWLVAEGIDGSRVALYGGSYGGYMVLAGMTFHPEYWAAGVDIVGMSSLVTFMENTSAYRRAYREREYGSLAGHRQVLEDASPLPRIKNLAKPLMVIHGANDPRVPLSEAEQVVAAVRANGSECELLVYPDEGHGLSRRKNQLDAYPRAIEFLRRTLG</sequence>
<dbReference type="GO" id="GO:0004177">
    <property type="term" value="F:aminopeptidase activity"/>
    <property type="evidence" value="ECO:0007669"/>
    <property type="project" value="UniProtKB-KW"/>
</dbReference>
<dbReference type="Gene3D" id="2.120.10.30">
    <property type="entry name" value="TolB, C-terminal domain"/>
    <property type="match status" value="1"/>
</dbReference>
<dbReference type="Pfam" id="PF00326">
    <property type="entry name" value="Peptidase_S9"/>
    <property type="match status" value="1"/>
</dbReference>
<dbReference type="Gene3D" id="3.40.50.1820">
    <property type="entry name" value="alpha/beta hydrolase"/>
    <property type="match status" value="1"/>
</dbReference>
<evidence type="ECO:0000313" key="3">
    <source>
        <dbReference type="EMBL" id="MDR6270258.1"/>
    </source>
</evidence>
<dbReference type="InterPro" id="IPR001375">
    <property type="entry name" value="Peptidase_S9_cat"/>
</dbReference>
<dbReference type="PANTHER" id="PTHR42776:SF27">
    <property type="entry name" value="DIPEPTIDYL PEPTIDASE FAMILY MEMBER 6"/>
    <property type="match status" value="1"/>
</dbReference>
<keyword evidence="1" id="KW-0378">Hydrolase</keyword>